<gene>
    <name evidence="2" type="ORF">CATMQ487_41750</name>
</gene>
<feature type="region of interest" description="Disordered" evidence="1">
    <location>
        <begin position="73"/>
        <end position="97"/>
    </location>
</feature>
<sequence>MGKRDQQPSHRGGAAPASGPELWLCALHRCARLAVVQLPTGHPAADCPRRAAPVTDITTRVLLPSAADLHWLSPQRDTAPINDQVAQTSAGPNKELS</sequence>
<evidence type="ECO:0000256" key="1">
    <source>
        <dbReference type="SAM" id="MobiDB-lite"/>
    </source>
</evidence>
<evidence type="ECO:0000313" key="2">
    <source>
        <dbReference type="EMBL" id="BDI07205.1"/>
    </source>
</evidence>
<dbReference type="EMBL" id="AP025730">
    <property type="protein sequence ID" value="BDI07205.1"/>
    <property type="molecule type" value="Genomic_DNA"/>
</dbReference>
<proteinExistence type="predicted"/>
<keyword evidence="3" id="KW-1185">Reference proteome</keyword>
<organism evidence="2 3">
    <name type="scientific">Sphaerotilus microaerophilus</name>
    <dbReference type="NCBI Taxonomy" id="2914710"/>
    <lineage>
        <taxon>Bacteria</taxon>
        <taxon>Pseudomonadati</taxon>
        <taxon>Pseudomonadota</taxon>
        <taxon>Betaproteobacteria</taxon>
        <taxon>Burkholderiales</taxon>
        <taxon>Sphaerotilaceae</taxon>
        <taxon>Sphaerotilus</taxon>
    </lineage>
</organism>
<evidence type="ECO:0000313" key="3">
    <source>
        <dbReference type="Proteomes" id="UP001057498"/>
    </source>
</evidence>
<protein>
    <submittedName>
        <fullName evidence="2">Uncharacterized protein</fullName>
    </submittedName>
</protein>
<name>A0ABM7YRK0_9BURK</name>
<accession>A0ABM7YRK0</accession>
<dbReference type="Proteomes" id="UP001057498">
    <property type="component" value="Chromosome"/>
</dbReference>
<reference evidence="2" key="1">
    <citation type="submission" date="2022-04" db="EMBL/GenBank/DDBJ databases">
        <title>Whole genome sequence of Sphaerotilus sp. FB-5.</title>
        <authorList>
            <person name="Takeda M."/>
            <person name="Narihara S."/>
            <person name="Akimoto M."/>
            <person name="Akimoto R."/>
            <person name="Nishiyashiki S."/>
            <person name="Murakami T."/>
        </authorList>
    </citation>
    <scope>NUCLEOTIDE SEQUENCE</scope>
    <source>
        <strain evidence="2">FB-5</strain>
    </source>
</reference>